<dbReference type="GO" id="GO:0032153">
    <property type="term" value="C:cell division site"/>
    <property type="evidence" value="ECO:0007669"/>
    <property type="project" value="TreeGrafter"/>
</dbReference>
<feature type="transmembrane region" description="Helical" evidence="2">
    <location>
        <begin position="243"/>
        <end position="268"/>
    </location>
</feature>
<protein>
    <submittedName>
        <fullName evidence="3">ABC transporter permease</fullName>
    </submittedName>
</protein>
<feature type="transmembrane region" description="Helical" evidence="2">
    <location>
        <begin position="288"/>
        <end position="312"/>
    </location>
</feature>
<keyword evidence="2" id="KW-1133">Transmembrane helix</keyword>
<dbReference type="PANTHER" id="PTHR47755">
    <property type="entry name" value="CELL DIVISION PROTEIN FTSX"/>
    <property type="match status" value="1"/>
</dbReference>
<reference evidence="3 4" key="1">
    <citation type="journal article" date="2015" name="Antonie Van Leeuwenhoek">
        <title>Oricola cellulosilytica gen. nov., sp. nov., a cellulose-degrading bacterium of the family Phyllobacteriaceae isolated from surface seashore water, and emended descriptions of Mesorhizobium loti and Phyllobacterium myrsinacearum.</title>
        <authorList>
            <person name="Hameed A."/>
            <person name="Shahina M."/>
            <person name="Lai W.A."/>
            <person name="Lin S.Y."/>
            <person name="Young L.S."/>
            <person name="Liu Y.C."/>
            <person name="Hsu Y.H."/>
            <person name="Young C.C."/>
        </authorList>
    </citation>
    <scope>NUCLEOTIDE SEQUENCE [LARGE SCALE GENOMIC DNA]</scope>
    <source>
        <strain evidence="3 4">KCTC 52183</strain>
    </source>
</reference>
<feature type="transmembrane region" description="Helical" evidence="2">
    <location>
        <begin position="190"/>
        <end position="211"/>
    </location>
</feature>
<evidence type="ECO:0000313" key="4">
    <source>
        <dbReference type="Proteomes" id="UP000291301"/>
    </source>
</evidence>
<evidence type="ECO:0000256" key="1">
    <source>
        <dbReference type="SAM" id="MobiDB-lite"/>
    </source>
</evidence>
<evidence type="ECO:0000313" key="3">
    <source>
        <dbReference type="EMBL" id="TCD13766.1"/>
    </source>
</evidence>
<dbReference type="AlphaFoldDB" id="A0A4V2MNN5"/>
<dbReference type="InterPro" id="IPR004513">
    <property type="entry name" value="FtsX"/>
</dbReference>
<sequence length="335" mass="35756">MSDRPRTPIGKNNPSVSVLPKTTEPQLRPMAPIVPRSGVATQALILVIAIMSFLSCLTVGAVSLVNKSATTWQSQISREATIQIRPGDGRDMSAALDAARAAALRFEGVRDARIIGNEETIALLEPWLGSGLGLEELPVPRLVVVTIDETAPPDFEAMRGAIREAVPYASLDDHRAWVDRLVGMARTMTFIGVSILGLVLAALVLTVVFATRGAMAGNQHVIEVLHFIGAKAGFVARQFQMRFLLSGIWGGMIGGGTAIIVFFLVNWWAARNIITPEGEQASALFGDFAIGAAAYGGVVAVIVLVGLLTALTTRLTVLQALRDIDDRRADPGRLD</sequence>
<keyword evidence="4" id="KW-1185">Reference proteome</keyword>
<organism evidence="3 4">
    <name type="scientific">Oricola cellulosilytica</name>
    <dbReference type="NCBI Taxonomy" id="1429082"/>
    <lineage>
        <taxon>Bacteria</taxon>
        <taxon>Pseudomonadati</taxon>
        <taxon>Pseudomonadota</taxon>
        <taxon>Alphaproteobacteria</taxon>
        <taxon>Hyphomicrobiales</taxon>
        <taxon>Ahrensiaceae</taxon>
        <taxon>Oricola</taxon>
    </lineage>
</organism>
<name>A0A4V2MNN5_9HYPH</name>
<dbReference type="GO" id="GO:0016020">
    <property type="term" value="C:membrane"/>
    <property type="evidence" value="ECO:0007669"/>
    <property type="project" value="InterPro"/>
</dbReference>
<gene>
    <name evidence="3" type="ORF">E0D97_11710</name>
</gene>
<dbReference type="GO" id="GO:0051301">
    <property type="term" value="P:cell division"/>
    <property type="evidence" value="ECO:0007669"/>
    <property type="project" value="InterPro"/>
</dbReference>
<dbReference type="Proteomes" id="UP000291301">
    <property type="component" value="Unassembled WGS sequence"/>
</dbReference>
<dbReference type="EMBL" id="SJST01000004">
    <property type="protein sequence ID" value="TCD13766.1"/>
    <property type="molecule type" value="Genomic_DNA"/>
</dbReference>
<feature type="region of interest" description="Disordered" evidence="1">
    <location>
        <begin position="1"/>
        <end position="24"/>
    </location>
</feature>
<keyword evidence="2" id="KW-0472">Membrane</keyword>
<accession>A0A4V2MNN5</accession>
<keyword evidence="2" id="KW-0812">Transmembrane</keyword>
<dbReference type="PANTHER" id="PTHR47755:SF1">
    <property type="entry name" value="CELL DIVISION PROTEIN FTSX"/>
    <property type="match status" value="1"/>
</dbReference>
<dbReference type="RefSeq" id="WP_131569083.1">
    <property type="nucleotide sequence ID" value="NZ_JAINFK010000003.1"/>
</dbReference>
<proteinExistence type="predicted"/>
<feature type="transmembrane region" description="Helical" evidence="2">
    <location>
        <begin position="43"/>
        <end position="65"/>
    </location>
</feature>
<dbReference type="OrthoDB" id="9814843at2"/>
<comment type="caution">
    <text evidence="3">The sequence shown here is derived from an EMBL/GenBank/DDBJ whole genome shotgun (WGS) entry which is preliminary data.</text>
</comment>
<evidence type="ECO:0000256" key="2">
    <source>
        <dbReference type="SAM" id="Phobius"/>
    </source>
</evidence>